<dbReference type="InterPro" id="IPR052708">
    <property type="entry name" value="PxpC"/>
</dbReference>
<gene>
    <name evidence="5" type="ORF">BAA01_01355</name>
</gene>
<accession>A0A1Y3PFN0</accession>
<feature type="domain" description="Carboxyltransferase" evidence="4">
    <location>
        <begin position="31"/>
        <end position="317"/>
    </location>
</feature>
<dbReference type="InterPro" id="IPR029000">
    <property type="entry name" value="Cyclophilin-like_dom_sf"/>
</dbReference>
<dbReference type="NCBIfam" id="TIGR00724">
    <property type="entry name" value="urea_amlyse_rel"/>
    <property type="match status" value="1"/>
</dbReference>
<organism evidence="5 6">
    <name type="scientific">Bacillus thermozeamaize</name>
    <dbReference type="NCBI Taxonomy" id="230954"/>
    <lineage>
        <taxon>Bacteria</taxon>
        <taxon>Bacillati</taxon>
        <taxon>Bacillota</taxon>
        <taxon>Bacilli</taxon>
        <taxon>Bacillales</taxon>
        <taxon>Bacillaceae</taxon>
        <taxon>Bacillus</taxon>
    </lineage>
</organism>
<evidence type="ECO:0000256" key="2">
    <source>
        <dbReference type="ARBA" id="ARBA00022801"/>
    </source>
</evidence>
<reference evidence="6" key="1">
    <citation type="submission" date="2016-06" db="EMBL/GenBank/DDBJ databases">
        <authorList>
            <person name="Nascimento L."/>
            <person name="Pereira R.V."/>
            <person name="Martins L.F."/>
            <person name="Quaggio R.B."/>
            <person name="Silva A.M."/>
            <person name="Setubal J.C."/>
        </authorList>
    </citation>
    <scope>NUCLEOTIDE SEQUENCE [LARGE SCALE GENOMIC DNA]</scope>
</reference>
<evidence type="ECO:0000256" key="3">
    <source>
        <dbReference type="ARBA" id="ARBA00022840"/>
    </source>
</evidence>
<dbReference type="PANTHER" id="PTHR43309:SF3">
    <property type="entry name" value="5-OXOPROLINASE SUBUNIT C"/>
    <property type="match status" value="1"/>
</dbReference>
<dbReference type="GO" id="GO:0005524">
    <property type="term" value="F:ATP binding"/>
    <property type="evidence" value="ECO:0007669"/>
    <property type="project" value="UniProtKB-KW"/>
</dbReference>
<evidence type="ECO:0000313" key="5">
    <source>
        <dbReference type="EMBL" id="OUM86151.1"/>
    </source>
</evidence>
<evidence type="ECO:0000256" key="1">
    <source>
        <dbReference type="ARBA" id="ARBA00022741"/>
    </source>
</evidence>
<dbReference type="SMART" id="SM00797">
    <property type="entry name" value="AHS2"/>
    <property type="match status" value="1"/>
</dbReference>
<sequence length="327" mass="35532">MRFGSGQAYLEVDRPGLLTTVQDGGRKNKQVYGVSLSGAMDRFAMRVANLLVGNPEEAPVLEFTFTGPTLRFACDQVIAITGGDFTPMVDGRPVPQWQSLPIAAGSELSLGRCRSGARGYLAVAGGIQVPPVMGSASTFLRGGYGGLEGRPLKAADRLPVADLGPMLNRLERRLARRRLAPWMIPDYGQLRPVRVIPGPHQEAFLPEALERFWTSGFRISPASDRMGYRLSGPVIKHRGRADILSTYIFPGAIQVPADGQPIVLMADCQVTGGYTVIGAVAGVDLPYLAQRKPGDVLHFRPVSVAEAQRLWRDQEAFFKRLRAAACF</sequence>
<dbReference type="Proteomes" id="UP000196475">
    <property type="component" value="Unassembled WGS sequence"/>
</dbReference>
<keyword evidence="1" id="KW-0547">Nucleotide-binding</keyword>
<keyword evidence="2" id="KW-0378">Hydrolase</keyword>
<keyword evidence="3" id="KW-0067">ATP-binding</keyword>
<protein>
    <recommendedName>
        <fullName evidence="4">Carboxyltransferase domain-containing protein</fullName>
    </recommendedName>
</protein>
<comment type="caution">
    <text evidence="5">The sequence shown here is derived from an EMBL/GenBank/DDBJ whole genome shotgun (WGS) entry which is preliminary data.</text>
</comment>
<dbReference type="EMBL" id="LZRT01000094">
    <property type="protein sequence ID" value="OUM86151.1"/>
    <property type="molecule type" value="Genomic_DNA"/>
</dbReference>
<dbReference type="Pfam" id="PF02626">
    <property type="entry name" value="CT_A_B"/>
    <property type="match status" value="1"/>
</dbReference>
<dbReference type="SUPFAM" id="SSF50891">
    <property type="entry name" value="Cyclophilin-like"/>
    <property type="match status" value="1"/>
</dbReference>
<proteinExistence type="predicted"/>
<dbReference type="AlphaFoldDB" id="A0A1Y3PFN0"/>
<dbReference type="Gene3D" id="2.40.100.10">
    <property type="entry name" value="Cyclophilin-like"/>
    <property type="match status" value="1"/>
</dbReference>
<dbReference type="InterPro" id="IPR003778">
    <property type="entry name" value="CT_A_B"/>
</dbReference>
<evidence type="ECO:0000313" key="6">
    <source>
        <dbReference type="Proteomes" id="UP000196475"/>
    </source>
</evidence>
<dbReference type="PANTHER" id="PTHR43309">
    <property type="entry name" value="5-OXOPROLINASE SUBUNIT C"/>
    <property type="match status" value="1"/>
</dbReference>
<dbReference type="GO" id="GO:0016787">
    <property type="term" value="F:hydrolase activity"/>
    <property type="evidence" value="ECO:0007669"/>
    <property type="project" value="UniProtKB-KW"/>
</dbReference>
<name>A0A1Y3PFN0_9BACI</name>
<evidence type="ECO:0000259" key="4">
    <source>
        <dbReference type="SMART" id="SM00797"/>
    </source>
</evidence>